<reference evidence="1" key="1">
    <citation type="journal article" date="2015" name="Genome Biol. Evol.">
        <title>Organellar Genomes of White Spruce (Picea glauca): Assembly and Annotation.</title>
        <authorList>
            <person name="Jackman S.D."/>
            <person name="Warren R.L."/>
            <person name="Gibb E.A."/>
            <person name="Vandervalk B.P."/>
            <person name="Mohamadi H."/>
            <person name="Chu J."/>
            <person name="Raymond A."/>
            <person name="Pleasance S."/>
            <person name="Coope R."/>
            <person name="Wildung M.R."/>
            <person name="Ritland C.E."/>
            <person name="Bousquet J."/>
            <person name="Jones S.J."/>
            <person name="Bohlmann J."/>
            <person name="Birol I."/>
        </authorList>
    </citation>
    <scope>NUCLEOTIDE SEQUENCE [LARGE SCALE GENOMIC DNA]</scope>
    <source>
        <tissue evidence="1">Flushing bud</tissue>
    </source>
</reference>
<gene>
    <name evidence="1" type="ORF">ABT39_MTgene4005</name>
</gene>
<name>A0A101M1X1_PICGL</name>
<keyword evidence="1" id="KW-0496">Mitochondrion</keyword>
<evidence type="ECO:0000313" key="1">
    <source>
        <dbReference type="EMBL" id="KUM49454.1"/>
    </source>
</evidence>
<sequence length="96" mass="10892">MYHLNPPRTRPFQIGTFQTYHSLSLWLKGWGLIPLSLTTPLKSDAQRNKTLKVDLAYGLRSPWNIRFILYNRPLSGTGCPNGNAPALFPRSFYPGS</sequence>
<geneLocation type="mitochondrion" evidence="1"/>
<organism evidence="1">
    <name type="scientific">Picea glauca</name>
    <name type="common">White spruce</name>
    <name type="synonym">Pinus glauca</name>
    <dbReference type="NCBI Taxonomy" id="3330"/>
    <lineage>
        <taxon>Eukaryota</taxon>
        <taxon>Viridiplantae</taxon>
        <taxon>Streptophyta</taxon>
        <taxon>Embryophyta</taxon>
        <taxon>Tracheophyta</taxon>
        <taxon>Spermatophyta</taxon>
        <taxon>Pinopsida</taxon>
        <taxon>Pinidae</taxon>
        <taxon>Conifers I</taxon>
        <taxon>Pinales</taxon>
        <taxon>Pinaceae</taxon>
        <taxon>Picea</taxon>
    </lineage>
</organism>
<accession>A0A101M1X1</accession>
<comment type="caution">
    <text evidence="1">The sequence shown here is derived from an EMBL/GenBank/DDBJ whole genome shotgun (WGS) entry which is preliminary data.</text>
</comment>
<proteinExistence type="predicted"/>
<protein>
    <submittedName>
        <fullName evidence="1">Uncharacterized protein</fullName>
    </submittedName>
</protein>
<dbReference type="EMBL" id="LKAM01000003">
    <property type="protein sequence ID" value="KUM49454.1"/>
    <property type="molecule type" value="Genomic_DNA"/>
</dbReference>
<dbReference type="AlphaFoldDB" id="A0A101M1X1"/>